<protein>
    <submittedName>
        <fullName evidence="1">Uncharacterized protein (DUF433 family)</fullName>
    </submittedName>
</protein>
<organism evidence="1 2">
    <name type="scientific">Desulfomicrobium macestii</name>
    <dbReference type="NCBI Taxonomy" id="90731"/>
    <lineage>
        <taxon>Bacteria</taxon>
        <taxon>Pseudomonadati</taxon>
        <taxon>Thermodesulfobacteriota</taxon>
        <taxon>Desulfovibrionia</taxon>
        <taxon>Desulfovibrionales</taxon>
        <taxon>Desulfomicrobiaceae</taxon>
        <taxon>Desulfomicrobium</taxon>
    </lineage>
</organism>
<dbReference type="Pfam" id="PF21205">
    <property type="entry name" value="Rep3_C"/>
    <property type="match status" value="1"/>
</dbReference>
<sequence>MTQPKIPDYLDKPSGCIHINHDLSGPAMRLFNCFLAWCYDEIPLIDEIHIFSIPRKVVEDYMRTRNEVALRGWLKELGDGSVEWNDLGVGRGKGGPSWGYYKFIQEPEMRGAFITFGIARTLRGFIASSTMFARINMLIERRFKKTKYALPLYELGLDYRDNKDKITGKGCTPWMTVEQFRKYMGIKPDEYQKGFGELNRTIIQNAVKEVSAESDIKLALEKKTENRAVTHLRFVIDDNPANMSAREKIRRTMATLPGMGSKDQHEILKYAQAMHNAFGVSLPRARKIARLYVGHEPELRAIMEKIQHDKLAGKVKGKLGAYAAAVLEKENPVVALSAETHEKRVEEEI</sequence>
<keyword evidence="2" id="KW-1185">Reference proteome</keyword>
<dbReference type="InterPro" id="IPR036390">
    <property type="entry name" value="WH_DNA-bd_sf"/>
</dbReference>
<dbReference type="InterPro" id="IPR036388">
    <property type="entry name" value="WH-like_DNA-bd_sf"/>
</dbReference>
<proteinExistence type="predicted"/>
<dbReference type="EMBL" id="JADBGG010000050">
    <property type="protein sequence ID" value="MBE1427208.1"/>
    <property type="molecule type" value="Genomic_DNA"/>
</dbReference>
<evidence type="ECO:0000313" key="1">
    <source>
        <dbReference type="EMBL" id="MBE1427208.1"/>
    </source>
</evidence>
<reference evidence="1 2" key="1">
    <citation type="submission" date="2020-10" db="EMBL/GenBank/DDBJ databases">
        <title>Genomic Encyclopedia of Type Strains, Phase IV (KMG-IV): sequencing the most valuable type-strain genomes for metagenomic binning, comparative biology and taxonomic classification.</title>
        <authorList>
            <person name="Goeker M."/>
        </authorList>
    </citation>
    <scope>NUCLEOTIDE SEQUENCE [LARGE SCALE GENOMIC DNA]</scope>
    <source>
        <strain evidence="1 2">DSM 4194</strain>
    </source>
</reference>
<dbReference type="RefSeq" id="WP_192624978.1">
    <property type="nucleotide sequence ID" value="NZ_JADBGG010000050.1"/>
</dbReference>
<dbReference type="SUPFAM" id="SSF46785">
    <property type="entry name" value="Winged helix' DNA-binding domain"/>
    <property type="match status" value="1"/>
</dbReference>
<accession>A0ABR9H905</accession>
<name>A0ABR9H905_9BACT</name>
<comment type="caution">
    <text evidence="1">The sequence shown here is derived from an EMBL/GenBank/DDBJ whole genome shotgun (WGS) entry which is preliminary data.</text>
</comment>
<evidence type="ECO:0000313" key="2">
    <source>
        <dbReference type="Proteomes" id="UP000639010"/>
    </source>
</evidence>
<dbReference type="Proteomes" id="UP000639010">
    <property type="component" value="Unassembled WGS sequence"/>
</dbReference>
<dbReference type="Gene3D" id="1.10.10.10">
    <property type="entry name" value="Winged helix-like DNA-binding domain superfamily/Winged helix DNA-binding domain"/>
    <property type="match status" value="1"/>
</dbReference>
<gene>
    <name evidence="1" type="ORF">H4684_003898</name>
</gene>